<sequence>MVESVGKYLLEFPKTHTELMNAATCKSDSDIEACMTSSCTNCPKNYLEKFESHENLDKTVSWKDWTYVGNSAKVVMNTVPCKAAIKQLKVNIEKLVQAEYFEEITHSSSKMKFRVLIEIMIVTLLTCCIWLPTLETKPIVINDTSHTNDNCAAQFKNRYVLAILADIKDYAELDILLWAFFAASHGKGSVDGLSRTVKKVILNCAEDFLYVKNEVKGIHIIYVSKTDIEDEELFLNSIWTYILPIPKIQSL</sequence>
<dbReference type="EMBL" id="JARBHB010000006">
    <property type="protein sequence ID" value="KAJ8881600.1"/>
    <property type="molecule type" value="Genomic_DNA"/>
</dbReference>
<reference evidence="1 2" key="1">
    <citation type="submission" date="2023-02" db="EMBL/GenBank/DDBJ databases">
        <title>LHISI_Scaffold_Assembly.</title>
        <authorList>
            <person name="Stuart O.P."/>
            <person name="Cleave R."/>
            <person name="Magrath M.J.L."/>
            <person name="Mikheyev A.S."/>
        </authorList>
    </citation>
    <scope>NUCLEOTIDE SEQUENCE [LARGE SCALE GENOMIC DNA]</scope>
    <source>
        <strain evidence="1">Daus_M_001</strain>
        <tissue evidence="1">Leg muscle</tissue>
    </source>
</reference>
<dbReference type="Proteomes" id="UP001159363">
    <property type="component" value="Chromosome 5"/>
</dbReference>
<dbReference type="PANTHER" id="PTHR46601">
    <property type="entry name" value="ULP_PROTEASE DOMAIN-CONTAINING PROTEIN"/>
    <property type="match status" value="1"/>
</dbReference>
<evidence type="ECO:0000313" key="1">
    <source>
        <dbReference type="EMBL" id="KAJ8881600.1"/>
    </source>
</evidence>
<accession>A0ABQ9HBF1</accession>
<gene>
    <name evidence="1" type="ORF">PR048_018086</name>
</gene>
<name>A0ABQ9HBF1_9NEOP</name>
<organism evidence="1 2">
    <name type="scientific">Dryococelus australis</name>
    <dbReference type="NCBI Taxonomy" id="614101"/>
    <lineage>
        <taxon>Eukaryota</taxon>
        <taxon>Metazoa</taxon>
        <taxon>Ecdysozoa</taxon>
        <taxon>Arthropoda</taxon>
        <taxon>Hexapoda</taxon>
        <taxon>Insecta</taxon>
        <taxon>Pterygota</taxon>
        <taxon>Neoptera</taxon>
        <taxon>Polyneoptera</taxon>
        <taxon>Phasmatodea</taxon>
        <taxon>Verophasmatodea</taxon>
        <taxon>Anareolatae</taxon>
        <taxon>Phasmatidae</taxon>
        <taxon>Eurycanthinae</taxon>
        <taxon>Dryococelus</taxon>
    </lineage>
</organism>
<dbReference type="PANTHER" id="PTHR46601:SF1">
    <property type="entry name" value="ADF-H DOMAIN-CONTAINING PROTEIN"/>
    <property type="match status" value="1"/>
</dbReference>
<proteinExistence type="predicted"/>
<protein>
    <submittedName>
        <fullName evidence="1">Uncharacterized protein</fullName>
    </submittedName>
</protein>
<keyword evidence="2" id="KW-1185">Reference proteome</keyword>
<evidence type="ECO:0000313" key="2">
    <source>
        <dbReference type="Proteomes" id="UP001159363"/>
    </source>
</evidence>
<comment type="caution">
    <text evidence="1">The sequence shown here is derived from an EMBL/GenBank/DDBJ whole genome shotgun (WGS) entry which is preliminary data.</text>
</comment>